<protein>
    <recommendedName>
        <fullName evidence="11">Lipid-A-disaccharide synthase</fullName>
        <ecNumber evidence="11">2.4.1.182</ecNumber>
    </recommendedName>
</protein>
<dbReference type="PANTHER" id="PTHR30372:SF4">
    <property type="entry name" value="LIPID-A-DISACCHARIDE SYNTHASE, MITOCHONDRIAL-RELATED"/>
    <property type="match status" value="1"/>
</dbReference>
<dbReference type="InterPro" id="IPR036714">
    <property type="entry name" value="SDH_sf"/>
</dbReference>
<evidence type="ECO:0000256" key="2">
    <source>
        <dbReference type="ARBA" id="ARBA00007868"/>
    </source>
</evidence>
<dbReference type="NCBIfam" id="TIGR00215">
    <property type="entry name" value="lpxB"/>
    <property type="match status" value="1"/>
</dbReference>
<reference evidence="12 13" key="1">
    <citation type="submission" date="2022-11" db="EMBL/GenBank/DDBJ databases">
        <title>Host association and intracellularity evolved multiple times independently in the Rickettsiales.</title>
        <authorList>
            <person name="Castelli M."/>
            <person name="Nardi T."/>
            <person name="Gammuto L."/>
            <person name="Bellinzona G."/>
            <person name="Sabaneyeva E."/>
            <person name="Potekhin A."/>
            <person name="Serra V."/>
            <person name="Petroni G."/>
            <person name="Sassera D."/>
        </authorList>
    </citation>
    <scope>NUCLEOTIDE SEQUENCE [LARGE SCALE GENOMIC DNA]</scope>
    <source>
        <strain evidence="12 13">NDG2</strain>
    </source>
</reference>
<keyword evidence="7" id="KW-0808">Transferase</keyword>
<evidence type="ECO:0000256" key="5">
    <source>
        <dbReference type="ARBA" id="ARBA00022556"/>
    </source>
</evidence>
<dbReference type="EC" id="2.4.1.182" evidence="11"/>
<evidence type="ECO:0000256" key="6">
    <source>
        <dbReference type="ARBA" id="ARBA00022676"/>
    </source>
</evidence>
<keyword evidence="13" id="KW-1185">Reference proteome</keyword>
<evidence type="ECO:0000256" key="4">
    <source>
        <dbReference type="ARBA" id="ARBA00022516"/>
    </source>
</evidence>
<evidence type="ECO:0000256" key="11">
    <source>
        <dbReference type="NCBIfam" id="TIGR00215"/>
    </source>
</evidence>
<comment type="similarity">
    <text evidence="3">Belongs to the SdhE FAD assembly factor family.</text>
</comment>
<evidence type="ECO:0000313" key="12">
    <source>
        <dbReference type="EMBL" id="WPX96976.1"/>
    </source>
</evidence>
<keyword evidence="6" id="KW-0328">Glycosyltransferase</keyword>
<dbReference type="EMBL" id="CP110820">
    <property type="protein sequence ID" value="WPX96976.1"/>
    <property type="molecule type" value="Genomic_DNA"/>
</dbReference>
<evidence type="ECO:0000256" key="10">
    <source>
        <dbReference type="ARBA" id="ARBA00048975"/>
    </source>
</evidence>
<evidence type="ECO:0000256" key="3">
    <source>
        <dbReference type="ARBA" id="ARBA00008571"/>
    </source>
</evidence>
<gene>
    <name evidence="12" type="ORF">Bandiella_01115</name>
</gene>
<keyword evidence="8" id="KW-0443">Lipid metabolism</keyword>
<evidence type="ECO:0000256" key="1">
    <source>
        <dbReference type="ARBA" id="ARBA00002056"/>
    </source>
</evidence>
<name>A0ABZ0UNZ0_9RICK</name>
<keyword evidence="9" id="KW-0143">Chaperone</keyword>
<evidence type="ECO:0000256" key="7">
    <source>
        <dbReference type="ARBA" id="ARBA00022679"/>
    </source>
</evidence>
<evidence type="ECO:0000256" key="9">
    <source>
        <dbReference type="ARBA" id="ARBA00023186"/>
    </source>
</evidence>
<keyword evidence="5" id="KW-0441">Lipid A biosynthesis</keyword>
<comment type="function">
    <text evidence="1">Condensation of UDP-2,3-diacylglucosamine and 2,3-diacylglucosamine-1-phosphate to form lipid A disaccharide, a precursor of lipid A, a phosphorylated glycolipid that anchors the lipopolysaccharide to the outer membrane of the cell.</text>
</comment>
<organism evidence="12 13">
    <name type="scientific">Candidatus Bandiella euplotis</name>
    <dbReference type="NCBI Taxonomy" id="1664265"/>
    <lineage>
        <taxon>Bacteria</taxon>
        <taxon>Pseudomonadati</taxon>
        <taxon>Pseudomonadota</taxon>
        <taxon>Alphaproteobacteria</taxon>
        <taxon>Rickettsiales</taxon>
        <taxon>Candidatus Midichloriaceae</taxon>
        <taxon>Candidatus Bandiella</taxon>
    </lineage>
</organism>
<dbReference type="Gene3D" id="1.10.150.250">
    <property type="entry name" value="Flavinator of succinate dehydrogenase"/>
    <property type="match status" value="1"/>
</dbReference>
<dbReference type="SUPFAM" id="SSF109910">
    <property type="entry name" value="YgfY-like"/>
    <property type="match status" value="1"/>
</dbReference>
<accession>A0ABZ0UNZ0</accession>
<dbReference type="RefSeq" id="WP_323732640.1">
    <property type="nucleotide sequence ID" value="NZ_CP110820.1"/>
</dbReference>
<dbReference type="InterPro" id="IPR003835">
    <property type="entry name" value="Glyco_trans_19"/>
</dbReference>
<dbReference type="SUPFAM" id="SSF53756">
    <property type="entry name" value="UDP-Glycosyltransferase/glycogen phosphorylase"/>
    <property type="match status" value="1"/>
</dbReference>
<keyword evidence="4" id="KW-0444">Lipid biosynthesis</keyword>
<dbReference type="InterPro" id="IPR005631">
    <property type="entry name" value="SDH"/>
</dbReference>
<dbReference type="Pfam" id="PF02684">
    <property type="entry name" value="LpxB"/>
    <property type="match status" value="1"/>
</dbReference>
<sequence length="498" mass="57748">MTLHELKKKLLYQSTHRGCKELDIILGDFARKHLMGFDSQKTKDYETLLNAPDNDIYRWITGLQAVPKEYKTEVMDQLKTSDKKICKIFISAGEASGDNLAARLINSLIEQNKHTYEFYGIAGPNMQNAAGIKSIFPMEELSVTGYLEILPKLFKILFRLFQTVLFVKKLKPQIIITVDSPGFNFLLAKLVRYLKIQSFIINYVAPSVWAYKPERAIKCAKLFDHMMVIFPFEKKYFDEVGLKCTYVGNPTIRNTNIYTHKQKEETKQRYGVSGKKIISIMPGSRNNELKQHLPTIRAFIQKMNKVHDDMWFFIPTLDNIEEKIRGHLPMANVFISKDEHEKKELINSSDLIICKSGTVVLESVAKLIPTIVFYKMSCITAYFVKKKLKTKYVSICNIMMDEEVIPELLQDGFNLSNLLKKSEVLLFNKAERDKQIASFNSFLQQFHDKDKESSQPRSVIDEYTQSILRIGKELSAEHEERIKVRDEMRERKNDDANF</sequence>
<comment type="catalytic activity">
    <reaction evidence="10">
        <text>a lipid X + a UDP-2-N,3-O-bis[(3R)-3-hydroxyacyl]-alpha-D-glucosamine = a lipid A disaccharide + UDP + H(+)</text>
        <dbReference type="Rhea" id="RHEA:67828"/>
        <dbReference type="ChEBI" id="CHEBI:15378"/>
        <dbReference type="ChEBI" id="CHEBI:58223"/>
        <dbReference type="ChEBI" id="CHEBI:137748"/>
        <dbReference type="ChEBI" id="CHEBI:176338"/>
        <dbReference type="ChEBI" id="CHEBI:176343"/>
        <dbReference type="EC" id="2.4.1.182"/>
    </reaction>
</comment>
<evidence type="ECO:0000313" key="13">
    <source>
        <dbReference type="Proteomes" id="UP001327219"/>
    </source>
</evidence>
<dbReference type="PANTHER" id="PTHR30372">
    <property type="entry name" value="LIPID-A-DISACCHARIDE SYNTHASE"/>
    <property type="match status" value="1"/>
</dbReference>
<dbReference type="Pfam" id="PF03937">
    <property type="entry name" value="Sdh5"/>
    <property type="match status" value="1"/>
</dbReference>
<evidence type="ECO:0000256" key="8">
    <source>
        <dbReference type="ARBA" id="ARBA00023098"/>
    </source>
</evidence>
<dbReference type="Proteomes" id="UP001327219">
    <property type="component" value="Chromosome"/>
</dbReference>
<comment type="similarity">
    <text evidence="2">Belongs to the LpxB family.</text>
</comment>
<proteinExistence type="inferred from homology"/>